<accession>A0ABQ6B4D9</accession>
<evidence type="ECO:0000256" key="6">
    <source>
        <dbReference type="ARBA" id="ARBA00023284"/>
    </source>
</evidence>
<proteinExistence type="inferred from homology"/>
<evidence type="ECO:0000313" key="9">
    <source>
        <dbReference type="Proteomes" id="UP001156905"/>
    </source>
</evidence>
<keyword evidence="9" id="KW-1185">Reference proteome</keyword>
<evidence type="ECO:0000259" key="7">
    <source>
        <dbReference type="PROSITE" id="PS51352"/>
    </source>
</evidence>
<comment type="caution">
    <text evidence="8">The sequence shown here is derived from an EMBL/GenBank/DDBJ whole genome shotgun (WGS) entry which is preliminary data.</text>
</comment>
<dbReference type="CDD" id="cd03023">
    <property type="entry name" value="DsbA_Com1_like"/>
    <property type="match status" value="1"/>
</dbReference>
<dbReference type="InterPro" id="IPR012336">
    <property type="entry name" value="Thioredoxin-like_fold"/>
</dbReference>
<evidence type="ECO:0000256" key="1">
    <source>
        <dbReference type="ARBA" id="ARBA00003565"/>
    </source>
</evidence>
<dbReference type="Gene3D" id="3.40.30.10">
    <property type="entry name" value="Glutaredoxin"/>
    <property type="match status" value="1"/>
</dbReference>
<gene>
    <name evidence="8" type="ORF">GCM10007857_59850</name>
</gene>
<dbReference type="SUPFAM" id="SSF52833">
    <property type="entry name" value="Thioredoxin-like"/>
    <property type="match status" value="1"/>
</dbReference>
<keyword evidence="5" id="KW-1015">Disulfide bond</keyword>
<keyword evidence="4" id="KW-0560">Oxidoreductase</keyword>
<organism evidence="8 9">
    <name type="scientific">Bradyrhizobium iriomotense</name>
    <dbReference type="NCBI Taxonomy" id="441950"/>
    <lineage>
        <taxon>Bacteria</taxon>
        <taxon>Pseudomonadati</taxon>
        <taxon>Pseudomonadota</taxon>
        <taxon>Alphaproteobacteria</taxon>
        <taxon>Hyphomicrobiales</taxon>
        <taxon>Nitrobacteraceae</taxon>
        <taxon>Bradyrhizobium</taxon>
    </lineage>
</organism>
<evidence type="ECO:0000256" key="5">
    <source>
        <dbReference type="ARBA" id="ARBA00023157"/>
    </source>
</evidence>
<dbReference type="PROSITE" id="PS51352">
    <property type="entry name" value="THIOREDOXIN_2"/>
    <property type="match status" value="1"/>
</dbReference>
<dbReference type="EMBL" id="BSOW01000024">
    <property type="protein sequence ID" value="GLR89272.1"/>
    <property type="molecule type" value="Genomic_DNA"/>
</dbReference>
<protein>
    <submittedName>
        <fullName evidence="8">DSBA oxidoreductase</fullName>
    </submittedName>
</protein>
<evidence type="ECO:0000313" key="8">
    <source>
        <dbReference type="EMBL" id="GLR89272.1"/>
    </source>
</evidence>
<keyword evidence="6" id="KW-0676">Redox-active center</keyword>
<comment type="function">
    <text evidence="1">May be required for disulfide bond formation in some proteins.</text>
</comment>
<dbReference type="PANTHER" id="PTHR13887">
    <property type="entry name" value="GLUTATHIONE S-TRANSFERASE KAPPA"/>
    <property type="match status" value="1"/>
</dbReference>
<dbReference type="Pfam" id="PF13462">
    <property type="entry name" value="Thioredoxin_4"/>
    <property type="match status" value="1"/>
</dbReference>
<dbReference type="InterPro" id="IPR036249">
    <property type="entry name" value="Thioredoxin-like_sf"/>
</dbReference>
<evidence type="ECO:0000256" key="2">
    <source>
        <dbReference type="ARBA" id="ARBA00005791"/>
    </source>
</evidence>
<dbReference type="InterPro" id="IPR013766">
    <property type="entry name" value="Thioredoxin_domain"/>
</dbReference>
<dbReference type="Proteomes" id="UP001156905">
    <property type="component" value="Unassembled WGS sequence"/>
</dbReference>
<comment type="similarity">
    <text evidence="2">Belongs to the thioredoxin family. DsbA subfamily.</text>
</comment>
<evidence type="ECO:0000256" key="3">
    <source>
        <dbReference type="ARBA" id="ARBA00022729"/>
    </source>
</evidence>
<dbReference type="PANTHER" id="PTHR13887:SF14">
    <property type="entry name" value="DISULFIDE BOND FORMATION PROTEIN D"/>
    <property type="match status" value="1"/>
</dbReference>
<name>A0ABQ6B4D9_9BRAD</name>
<evidence type="ECO:0000256" key="4">
    <source>
        <dbReference type="ARBA" id="ARBA00023002"/>
    </source>
</evidence>
<sequence>MLVRNASAPQAVEAPTGPNWDGFMIGLEDKPTRRVALTLIGAGAVLAGGLRTSCAATADDDTILTEAAVLRDPDVPVIGNRDGDITIVEWSDYQCPYCRRVEPELRQIVQDDGKVRLVLKDWPILGPVSVAAARMALAAKFQDKYDQAHDAMMGVNSRLTEPRINELLAGAGVDMDRLKRDLAGRAKDIDAILKRNSNQAEAFGFRGTPSFIVGKFRVPGVLTMAEFEQAIADARKAKAGKSN</sequence>
<feature type="domain" description="Thioredoxin" evidence="7">
    <location>
        <begin position="45"/>
        <end position="236"/>
    </location>
</feature>
<keyword evidence="3" id="KW-0732">Signal</keyword>
<reference evidence="9" key="1">
    <citation type="journal article" date="2019" name="Int. J. Syst. Evol. Microbiol.">
        <title>The Global Catalogue of Microorganisms (GCM) 10K type strain sequencing project: providing services to taxonomists for standard genome sequencing and annotation.</title>
        <authorList>
            <consortium name="The Broad Institute Genomics Platform"/>
            <consortium name="The Broad Institute Genome Sequencing Center for Infectious Disease"/>
            <person name="Wu L."/>
            <person name="Ma J."/>
        </authorList>
    </citation>
    <scope>NUCLEOTIDE SEQUENCE [LARGE SCALE GENOMIC DNA]</scope>
    <source>
        <strain evidence="9">NBRC 102520</strain>
    </source>
</reference>